<evidence type="ECO:0000259" key="7">
    <source>
        <dbReference type="PROSITE" id="PS50111"/>
    </source>
</evidence>
<dbReference type="SUPFAM" id="SSF58104">
    <property type="entry name" value="Methyl-accepting chemotaxis protein (MCP) signaling domain"/>
    <property type="match status" value="1"/>
</dbReference>
<dbReference type="SMART" id="SM00283">
    <property type="entry name" value="MA"/>
    <property type="match status" value="1"/>
</dbReference>
<keyword evidence="6" id="KW-0472">Membrane</keyword>
<dbReference type="PRINTS" id="PR00260">
    <property type="entry name" value="CHEMTRNSDUCR"/>
</dbReference>
<protein>
    <submittedName>
        <fullName evidence="10">Methyl-accepting chemotaxis sensory transducer</fullName>
    </submittedName>
</protein>
<dbReference type="PROSITE" id="PS50885">
    <property type="entry name" value="HAMP"/>
    <property type="match status" value="1"/>
</dbReference>
<evidence type="ECO:0000313" key="11">
    <source>
        <dbReference type="Proteomes" id="UP000001818"/>
    </source>
</evidence>
<dbReference type="PANTHER" id="PTHR32089">
    <property type="entry name" value="METHYL-ACCEPTING CHEMOTAXIS PROTEIN MCPB"/>
    <property type="match status" value="1"/>
</dbReference>
<organism evidence="10 11">
    <name type="scientific">Rhodopseudomonas palustris (strain BisB5)</name>
    <dbReference type="NCBI Taxonomy" id="316057"/>
    <lineage>
        <taxon>Bacteria</taxon>
        <taxon>Pseudomonadati</taxon>
        <taxon>Pseudomonadota</taxon>
        <taxon>Alphaproteobacteria</taxon>
        <taxon>Hyphomicrobiales</taxon>
        <taxon>Nitrobacteraceae</taxon>
        <taxon>Rhodopseudomonas</taxon>
    </lineage>
</organism>
<evidence type="ECO:0000313" key="10">
    <source>
        <dbReference type="EMBL" id="ABE37735.1"/>
    </source>
</evidence>
<dbReference type="eggNOG" id="COG0840">
    <property type="taxonomic scope" value="Bacteria"/>
</dbReference>
<dbReference type="Gene3D" id="1.10.287.950">
    <property type="entry name" value="Methyl-accepting chemotaxis protein"/>
    <property type="match status" value="1"/>
</dbReference>
<comment type="similarity">
    <text evidence="4">Belongs to the methyl-accepting chemotaxis (MCP) protein family.</text>
</comment>
<dbReference type="PANTHER" id="PTHR32089:SF112">
    <property type="entry name" value="LYSOZYME-LIKE PROTEIN-RELATED"/>
    <property type="match status" value="1"/>
</dbReference>
<keyword evidence="3 5" id="KW-0807">Transducer</keyword>
<dbReference type="Gene3D" id="1.10.8.500">
    <property type="entry name" value="HAMP domain in histidine kinase"/>
    <property type="match status" value="1"/>
</dbReference>
<feature type="domain" description="T-SNARE coiled-coil homology" evidence="8">
    <location>
        <begin position="473"/>
        <end position="535"/>
    </location>
</feature>
<dbReference type="GO" id="GO:0006935">
    <property type="term" value="P:chemotaxis"/>
    <property type="evidence" value="ECO:0007669"/>
    <property type="project" value="InterPro"/>
</dbReference>
<dbReference type="CDD" id="cd06225">
    <property type="entry name" value="HAMP"/>
    <property type="match status" value="1"/>
</dbReference>
<evidence type="ECO:0000256" key="5">
    <source>
        <dbReference type="PROSITE-ProRule" id="PRU00284"/>
    </source>
</evidence>
<feature type="transmembrane region" description="Helical" evidence="6">
    <location>
        <begin position="20"/>
        <end position="40"/>
    </location>
</feature>
<dbReference type="Proteomes" id="UP000001818">
    <property type="component" value="Chromosome"/>
</dbReference>
<dbReference type="AlphaFoldDB" id="Q13DV4"/>
<dbReference type="Pfam" id="PF00672">
    <property type="entry name" value="HAMP"/>
    <property type="match status" value="1"/>
</dbReference>
<feature type="domain" description="HAMP" evidence="9">
    <location>
        <begin position="226"/>
        <end position="279"/>
    </location>
</feature>
<dbReference type="GO" id="GO:0007165">
    <property type="term" value="P:signal transduction"/>
    <property type="evidence" value="ECO:0007669"/>
    <property type="project" value="UniProtKB-KW"/>
</dbReference>
<keyword evidence="6" id="KW-1133">Transmembrane helix</keyword>
<dbReference type="InterPro" id="IPR004089">
    <property type="entry name" value="MCPsignal_dom"/>
</dbReference>
<dbReference type="KEGG" id="rpd:RPD_0497"/>
<dbReference type="HOGENOM" id="CLU_000445_107_27_5"/>
<dbReference type="GO" id="GO:0004888">
    <property type="term" value="F:transmembrane signaling receptor activity"/>
    <property type="evidence" value="ECO:0007669"/>
    <property type="project" value="InterPro"/>
</dbReference>
<name>Q13DV4_RHOPS</name>
<dbReference type="EMBL" id="CP000283">
    <property type="protein sequence ID" value="ABE37735.1"/>
    <property type="molecule type" value="Genomic_DNA"/>
</dbReference>
<dbReference type="InterPro" id="IPR000727">
    <property type="entry name" value="T_SNARE_dom"/>
</dbReference>
<gene>
    <name evidence="10" type="ordered locus">RPD_0497</name>
</gene>
<dbReference type="InterPro" id="IPR003660">
    <property type="entry name" value="HAMP_dom"/>
</dbReference>
<feature type="transmembrane region" description="Helical" evidence="6">
    <location>
        <begin position="207"/>
        <end position="229"/>
    </location>
</feature>
<keyword evidence="2" id="KW-0997">Cell inner membrane</keyword>
<dbReference type="GO" id="GO:0005886">
    <property type="term" value="C:plasma membrane"/>
    <property type="evidence" value="ECO:0007669"/>
    <property type="project" value="UniProtKB-SubCell"/>
</dbReference>
<keyword evidence="2" id="KW-1003">Cell membrane</keyword>
<feature type="domain" description="Methyl-accepting transducer" evidence="7">
    <location>
        <begin position="314"/>
        <end position="557"/>
    </location>
</feature>
<accession>Q13DV4</accession>
<reference evidence="10 11" key="1">
    <citation type="submission" date="2006-03" db="EMBL/GenBank/DDBJ databases">
        <title>Complete sequence of Rhodopseudomonas palustris BisB5.</title>
        <authorList>
            <consortium name="US DOE Joint Genome Institute"/>
            <person name="Copeland A."/>
            <person name="Lucas S."/>
            <person name="Lapidus A."/>
            <person name="Barry K."/>
            <person name="Detter J.C."/>
            <person name="Glavina del Rio T."/>
            <person name="Hammon N."/>
            <person name="Israni S."/>
            <person name="Dalin E."/>
            <person name="Tice H."/>
            <person name="Pitluck S."/>
            <person name="Chain P."/>
            <person name="Malfatti S."/>
            <person name="Shin M."/>
            <person name="Vergez L."/>
            <person name="Schmutz J."/>
            <person name="Larimer F."/>
            <person name="Land M."/>
            <person name="Hauser L."/>
            <person name="Pelletier D.A."/>
            <person name="Kyrpides N."/>
            <person name="Lykidis A."/>
            <person name="Oda Y."/>
            <person name="Harwood C.S."/>
            <person name="Richardson P."/>
        </authorList>
    </citation>
    <scope>NUCLEOTIDE SEQUENCE [LARGE SCALE GENOMIC DNA]</scope>
    <source>
        <strain evidence="10 11">BisB5</strain>
    </source>
</reference>
<sequence>MCASSHSALEPSSMKIRITISAMIVLFGVITAIGLAAMLATSTFALKQLRVGGPLYSQIQLGNDLVADILPPPAYVIEAYLEATLALRKPSELAAHQARLAQLHKSYSERKDYWSSKSELDPSVKKRLTVDSDAEVQKFWKVAEQDMIPALSKGDKARAEAAYAELETIYQAHRSIIDDIVKKANNENSELEKVAATQVDSYSMVTWVVSGLVVTLIVLGVLGIAIGLVRPVVRLTSALEEMAGGNLDVAIPGAGRGDEIGGMARAVSAIKANAEQKARDEAEAKNRLDRLAAEQRKADMARLADSFEGAVGEIIEVVSSAATELEASARSLSSTAERSIDLATGVAAASAEASSGVQSVASASEELTASVAEISRQVQSSARVANEAVDQAQKTNSRVGELSSAAARIGDVVELINTIAGQTNLLALNATIEAARAGEAGRGFAVVASEVKALAEQTAKATGEIGQQVAGIQAATEESVVAIKQIGNIIGQMSEISSTIASAVEEQGAATKEISANIQQAAHGTSLVSSDIANVKGGAQETGAASAQVLSSAQSLSKESNRLRVEVGNFLSSVRAA</sequence>
<dbReference type="Pfam" id="PF00015">
    <property type="entry name" value="MCPsignal"/>
    <property type="match status" value="1"/>
</dbReference>
<dbReference type="PROSITE" id="PS50111">
    <property type="entry name" value="CHEMOTAXIS_TRANSDUC_2"/>
    <property type="match status" value="1"/>
</dbReference>
<evidence type="ECO:0000259" key="8">
    <source>
        <dbReference type="PROSITE" id="PS50192"/>
    </source>
</evidence>
<evidence type="ECO:0000259" key="9">
    <source>
        <dbReference type="PROSITE" id="PS50885"/>
    </source>
</evidence>
<dbReference type="STRING" id="316057.RPD_0497"/>
<keyword evidence="6" id="KW-0812">Transmembrane</keyword>
<dbReference type="SUPFAM" id="SSF158472">
    <property type="entry name" value="HAMP domain-like"/>
    <property type="match status" value="1"/>
</dbReference>
<dbReference type="PROSITE" id="PS50192">
    <property type="entry name" value="T_SNARE"/>
    <property type="match status" value="1"/>
</dbReference>
<evidence type="ECO:0000256" key="3">
    <source>
        <dbReference type="ARBA" id="ARBA00023224"/>
    </source>
</evidence>
<evidence type="ECO:0000256" key="2">
    <source>
        <dbReference type="ARBA" id="ARBA00022519"/>
    </source>
</evidence>
<dbReference type="SMART" id="SM00304">
    <property type="entry name" value="HAMP"/>
    <property type="match status" value="1"/>
</dbReference>
<proteinExistence type="inferred from homology"/>
<comment type="subcellular location">
    <subcellularLocation>
        <location evidence="1">Cell inner membrane</location>
        <topology evidence="1">Multi-pass membrane protein</topology>
    </subcellularLocation>
</comment>
<evidence type="ECO:0000256" key="6">
    <source>
        <dbReference type="SAM" id="Phobius"/>
    </source>
</evidence>
<dbReference type="InterPro" id="IPR004090">
    <property type="entry name" value="Chemotax_Me-accpt_rcpt"/>
</dbReference>
<evidence type="ECO:0000256" key="4">
    <source>
        <dbReference type="ARBA" id="ARBA00029447"/>
    </source>
</evidence>
<evidence type="ECO:0000256" key="1">
    <source>
        <dbReference type="ARBA" id="ARBA00004429"/>
    </source>
</evidence>